<reference evidence="2" key="1">
    <citation type="submission" date="2021-03" db="EMBL/GenBank/DDBJ databases">
        <authorList>
            <person name="Wang G."/>
        </authorList>
    </citation>
    <scope>NUCLEOTIDE SEQUENCE</scope>
    <source>
        <strain evidence="2">KCTC 12899</strain>
    </source>
</reference>
<dbReference type="Gene3D" id="3.30.70.2660">
    <property type="match status" value="1"/>
</dbReference>
<evidence type="ECO:0000256" key="1">
    <source>
        <dbReference type="ARBA" id="ARBA00023118"/>
    </source>
</evidence>
<keyword evidence="3" id="KW-1185">Reference proteome</keyword>
<dbReference type="NCBIfam" id="TIGR02592">
    <property type="entry name" value="cas_Cas5h"/>
    <property type="match status" value="1"/>
</dbReference>
<dbReference type="GO" id="GO:0051607">
    <property type="term" value="P:defense response to virus"/>
    <property type="evidence" value="ECO:0007669"/>
    <property type="project" value="UniProtKB-KW"/>
</dbReference>
<proteinExistence type="predicted"/>
<evidence type="ECO:0000313" key="2">
    <source>
        <dbReference type="EMBL" id="MBO1318510.1"/>
    </source>
</evidence>
<organism evidence="2 3">
    <name type="scientific">Acanthopleuribacter pedis</name>
    <dbReference type="NCBI Taxonomy" id="442870"/>
    <lineage>
        <taxon>Bacteria</taxon>
        <taxon>Pseudomonadati</taxon>
        <taxon>Acidobacteriota</taxon>
        <taxon>Holophagae</taxon>
        <taxon>Acanthopleuribacterales</taxon>
        <taxon>Acanthopleuribacteraceae</taxon>
        <taxon>Acanthopleuribacter</taxon>
    </lineage>
</organism>
<dbReference type="NCBIfam" id="TIGR02593">
    <property type="entry name" value="CRISPR_cas5"/>
    <property type="match status" value="1"/>
</dbReference>
<gene>
    <name evidence="2" type="primary">cas5b</name>
    <name evidence="2" type="ORF">J3U88_08580</name>
</gene>
<protein>
    <submittedName>
        <fullName evidence="2">Type I-B CRISPR-associated protein Cas5</fullName>
    </submittedName>
</protein>
<dbReference type="EMBL" id="JAFREP010000006">
    <property type="protein sequence ID" value="MBO1318510.1"/>
    <property type="molecule type" value="Genomic_DNA"/>
</dbReference>
<evidence type="ECO:0000313" key="3">
    <source>
        <dbReference type="Proteomes" id="UP000664417"/>
    </source>
</evidence>
<dbReference type="InterPro" id="IPR021124">
    <property type="entry name" value="CRISPR-assoc_prot_Cas5"/>
</dbReference>
<keyword evidence="1" id="KW-0051">Antiviral defense</keyword>
<dbReference type="GO" id="GO:0043571">
    <property type="term" value="P:maintenance of CRISPR repeat elements"/>
    <property type="evidence" value="ECO:0007669"/>
    <property type="project" value="InterPro"/>
</dbReference>
<dbReference type="AlphaFoldDB" id="A0A8J7Q3D2"/>
<dbReference type="InterPro" id="IPR013422">
    <property type="entry name" value="CRISPR-assoc_prot_Cas5_N"/>
</dbReference>
<sequence length="236" mass="26425">MEPLTPGTKVLQVQFSADYGFFRNPQTTMSPRTLPLPSPTAVRGMLGAICGTPREQAPERFAAARLALQLTNPLRRQSIGINYLKTTSPKHFARFKEHKPTSVELLVKPAFRLFLAWDDTAAYEELKHMLVNHLSVYTPCFGSSEYLANFRWIGEETVVSVAEKEAAIHTAVPRRAVKQLDYDCGEIFTTTLPVAMNNRREVQRFETCVFERNGEPLKGTFAEVTTLSSGAAIVFI</sequence>
<dbReference type="InterPro" id="IPR013421">
    <property type="entry name" value="CRISPR-assoc_prot_Cas5_HALMA"/>
</dbReference>
<accession>A0A8J7Q3D2</accession>
<dbReference type="Pfam" id="PF09704">
    <property type="entry name" value="Cas_Cas5d"/>
    <property type="match status" value="1"/>
</dbReference>
<dbReference type="Proteomes" id="UP000664417">
    <property type="component" value="Unassembled WGS sequence"/>
</dbReference>
<name>A0A8J7Q3D2_9BACT</name>
<dbReference type="RefSeq" id="WP_207858311.1">
    <property type="nucleotide sequence ID" value="NZ_JAFREP010000006.1"/>
</dbReference>
<comment type="caution">
    <text evidence="2">The sequence shown here is derived from an EMBL/GenBank/DDBJ whole genome shotgun (WGS) entry which is preliminary data.</text>
</comment>